<dbReference type="InterPro" id="IPR003368">
    <property type="entry name" value="POMP_repeat"/>
</dbReference>
<dbReference type="InterPro" id="IPR059226">
    <property type="entry name" value="Choice_anch_Q_dom"/>
</dbReference>
<keyword evidence="7" id="KW-0998">Cell outer membrane</keyword>
<dbReference type="Pfam" id="PF02415">
    <property type="entry name" value="Chlam_PMP"/>
    <property type="match status" value="1"/>
</dbReference>
<evidence type="ECO:0000256" key="5">
    <source>
        <dbReference type="ARBA" id="ARBA00022729"/>
    </source>
</evidence>
<dbReference type="GO" id="GO:0009279">
    <property type="term" value="C:cell outer membrane"/>
    <property type="evidence" value="ECO:0007669"/>
    <property type="project" value="UniProtKB-SubCell"/>
</dbReference>
<keyword evidence="5" id="KW-0732">Signal</keyword>
<dbReference type="PANTHER" id="PTHR11319">
    <property type="entry name" value="G PROTEIN-COUPLED RECEPTOR-RELATED"/>
    <property type="match status" value="1"/>
</dbReference>
<feature type="region of interest" description="Disordered" evidence="8">
    <location>
        <begin position="116"/>
        <end position="138"/>
    </location>
</feature>
<reference evidence="9" key="1">
    <citation type="submission" date="2020-09" db="EMBL/GenBank/DDBJ databases">
        <authorList>
            <person name="Kim M.K."/>
        </authorList>
    </citation>
    <scope>NUCLEOTIDE SEQUENCE</scope>
    <source>
        <strain evidence="9">BT702</strain>
    </source>
</reference>
<evidence type="ECO:0000256" key="2">
    <source>
        <dbReference type="ARBA" id="ARBA00004442"/>
    </source>
</evidence>
<dbReference type="NCBIfam" id="NF041518">
    <property type="entry name" value="choice_anch_Q"/>
    <property type="match status" value="2"/>
</dbReference>
<name>A0A927AVP9_9BACT</name>
<evidence type="ECO:0000256" key="1">
    <source>
        <dbReference type="ARBA" id="ARBA00004196"/>
    </source>
</evidence>
<dbReference type="InterPro" id="IPR011050">
    <property type="entry name" value="Pectin_lyase_fold/virulence"/>
</dbReference>
<dbReference type="Proteomes" id="UP000598820">
    <property type="component" value="Unassembled WGS sequence"/>
</dbReference>
<evidence type="ECO:0000313" key="10">
    <source>
        <dbReference type="Proteomes" id="UP000598820"/>
    </source>
</evidence>
<dbReference type="Gene3D" id="2.160.20.10">
    <property type="entry name" value="Single-stranded right-handed beta-helix, Pectin lyase-like"/>
    <property type="match status" value="2"/>
</dbReference>
<dbReference type="SUPFAM" id="SSF51126">
    <property type="entry name" value="Pectin lyase-like"/>
    <property type="match status" value="2"/>
</dbReference>
<proteinExistence type="predicted"/>
<accession>A0A927AVP9</accession>
<dbReference type="EMBL" id="JACWZY010000051">
    <property type="protein sequence ID" value="MBD2705305.1"/>
    <property type="molecule type" value="Genomic_DNA"/>
</dbReference>
<dbReference type="RefSeq" id="WP_190892593.1">
    <property type="nucleotide sequence ID" value="NZ_JACWZY010000051.1"/>
</dbReference>
<gene>
    <name evidence="9" type="ORF">IC229_32100</name>
</gene>
<keyword evidence="10" id="KW-1185">Reference proteome</keyword>
<evidence type="ECO:0000313" key="9">
    <source>
        <dbReference type="EMBL" id="MBD2705305.1"/>
    </source>
</evidence>
<sequence>MIYGYRYADRCSSHRYWLLTGLVISLTTFPLLAQTIRYVKPTASGSGNGSSWANASANLQAMINASISGNQVWVTGGAYKPTSTTARTISFAMKNGVAIYGGFVGTETTLAQRPAINSTTPSSTTLSGEIGSPSSTTDNSFHVINNPAGLTTTATLDGFIITGGNANSFSGLDNVGGGLLNNGAGSGNVCSPTIRQCVFVANQGVYGAAINNDGSSSGLSSPVVTNCVFLSNTATNAGGSGGALLNSGTSSPLLTNCVFQGNTASGAGGAIYNVASVGGGSSSPRLINCSFQDNMAGSGGVMYNIGSPSSTCSPVLINCVLWNNGGANTFVNISATLSASYTLFEATVTGYTNLTGNMTSVTTPFGSPTSTQLASGSPAINAGDPTTTPTTGAPAAVGFTDLAGNTRFVGGRIDMGAYESCTLIAPRLYVRASASGANTGLSWADAFTDLQSALSYYCSGNLNEIWVAGGTYKPTSTTARTISFAMKNDVAIYGGFAGTETTLAQRPAINATTPSSATLSGEIGSPSSTTDNSYHVISNPPGLTTTAILDGFVITAGFANGLYPNDAGGGIVNNGSLSGNECSPLIRSCTFMANQARFGGAIDNEGQMGGTSSPVLINCVFLGNNAANKGGAMFNYGQSLGNSSPRLTNCVFQNNTAPQGGAMYNDAVSGTSSPVMTNCAFQNNIAPQGGAMYNDAVSGTSSPVMTNCVLWNNGGTNTFYTLGAMVTANYNLFETTVIGYTSGPGNLTTTTTPFASTTSTKLAPTSPAINTGDPTSTIATVGTTDLGGNPRFAQGRIDMGAFEWGTTCQGLVTSLKAGSWNDPTVWACNVVPMTSDIVQLNHVVTLPSSYTAQIQTLRNSNTGKVTYQNGAKLRLGF</sequence>
<organism evidence="9 10">
    <name type="scientific">Spirosoma profusum</name>
    <dbReference type="NCBI Taxonomy" id="2771354"/>
    <lineage>
        <taxon>Bacteria</taxon>
        <taxon>Pseudomonadati</taxon>
        <taxon>Bacteroidota</taxon>
        <taxon>Cytophagia</taxon>
        <taxon>Cytophagales</taxon>
        <taxon>Cytophagaceae</taxon>
        <taxon>Spirosoma</taxon>
    </lineage>
</organism>
<dbReference type="PANTHER" id="PTHR11319:SF35">
    <property type="entry name" value="OUTER MEMBRANE PROTEIN PMPC-RELATED"/>
    <property type="match status" value="1"/>
</dbReference>
<evidence type="ECO:0000256" key="8">
    <source>
        <dbReference type="SAM" id="MobiDB-lite"/>
    </source>
</evidence>
<evidence type="ECO:0008006" key="11">
    <source>
        <dbReference type="Google" id="ProtNLM"/>
    </source>
</evidence>
<evidence type="ECO:0000256" key="3">
    <source>
        <dbReference type="ARBA" id="ARBA00004613"/>
    </source>
</evidence>
<comment type="subcellular location">
    <subcellularLocation>
        <location evidence="1">Cell envelope</location>
    </subcellularLocation>
    <subcellularLocation>
        <location evidence="2">Cell outer membrane</location>
    </subcellularLocation>
    <subcellularLocation>
        <location evidence="3">Secreted</location>
    </subcellularLocation>
</comment>
<evidence type="ECO:0000256" key="4">
    <source>
        <dbReference type="ARBA" id="ARBA00022525"/>
    </source>
</evidence>
<protein>
    <recommendedName>
        <fullName evidence="11">Right-handed parallel beta-helix repeat-containing protein</fullName>
    </recommendedName>
</protein>
<dbReference type="AlphaFoldDB" id="A0A927AVP9"/>
<evidence type="ECO:0000256" key="6">
    <source>
        <dbReference type="ARBA" id="ARBA00023136"/>
    </source>
</evidence>
<dbReference type="InterPro" id="IPR012334">
    <property type="entry name" value="Pectin_lyas_fold"/>
</dbReference>
<keyword evidence="4" id="KW-0964">Secreted</keyword>
<dbReference type="GO" id="GO:0005576">
    <property type="term" value="C:extracellular region"/>
    <property type="evidence" value="ECO:0007669"/>
    <property type="project" value="UniProtKB-SubCell"/>
</dbReference>
<comment type="caution">
    <text evidence="9">The sequence shown here is derived from an EMBL/GenBank/DDBJ whole genome shotgun (WGS) entry which is preliminary data.</text>
</comment>
<evidence type="ECO:0000256" key="7">
    <source>
        <dbReference type="ARBA" id="ARBA00023237"/>
    </source>
</evidence>
<keyword evidence="6" id="KW-0472">Membrane</keyword>